<dbReference type="GO" id="GO:0005829">
    <property type="term" value="C:cytosol"/>
    <property type="evidence" value="ECO:0007669"/>
    <property type="project" value="UniProtKB-ARBA"/>
</dbReference>
<keyword evidence="3" id="KW-0597">Phosphoprotein</keyword>
<dbReference type="PROSITE" id="PS00352">
    <property type="entry name" value="CSD_1"/>
    <property type="match status" value="1"/>
</dbReference>
<dbReference type="PIRSF" id="PIRSF002599">
    <property type="entry name" value="Cold_shock_A"/>
    <property type="match status" value="1"/>
</dbReference>
<gene>
    <name evidence="7" type="ORF">AU255_15285</name>
</gene>
<protein>
    <recommendedName>
        <fullName evidence="6">CSD domain-containing protein</fullName>
    </recommendedName>
</protein>
<dbReference type="GO" id="GO:0043488">
    <property type="term" value="P:regulation of mRNA stability"/>
    <property type="evidence" value="ECO:0007669"/>
    <property type="project" value="TreeGrafter"/>
</dbReference>
<dbReference type="PRINTS" id="PR00050">
    <property type="entry name" value="COLDSHOCK"/>
</dbReference>
<dbReference type="GO" id="GO:0003730">
    <property type="term" value="F:mRNA 3'-UTR binding"/>
    <property type="evidence" value="ECO:0007669"/>
    <property type="project" value="TreeGrafter"/>
</dbReference>
<dbReference type="PROSITE" id="PS51857">
    <property type="entry name" value="CSD_2"/>
    <property type="match status" value="1"/>
</dbReference>
<dbReference type="PANTHER" id="PTHR12962:SF1">
    <property type="entry name" value="COLD SHOCK DOMAIN-CONTAINING PROTEIN CG9705"/>
    <property type="match status" value="1"/>
</dbReference>
<dbReference type="STRING" id="1420851.AU255_15285"/>
<evidence type="ECO:0000256" key="5">
    <source>
        <dbReference type="SAM" id="Phobius"/>
    </source>
</evidence>
<evidence type="ECO:0000256" key="3">
    <source>
        <dbReference type="ARBA" id="ARBA00022553"/>
    </source>
</evidence>
<evidence type="ECO:0000313" key="8">
    <source>
        <dbReference type="Proteomes" id="UP000191980"/>
    </source>
</evidence>
<dbReference type="InterPro" id="IPR012156">
    <property type="entry name" value="Cold_shock_CspA"/>
</dbReference>
<dbReference type="Pfam" id="PF00313">
    <property type="entry name" value="CSD"/>
    <property type="match status" value="1"/>
</dbReference>
<feature type="domain" description="CSD" evidence="6">
    <location>
        <begin position="5"/>
        <end position="70"/>
    </location>
</feature>
<dbReference type="InterPro" id="IPR002059">
    <property type="entry name" value="CSP_DNA-bd"/>
</dbReference>
<comment type="subcellular location">
    <subcellularLocation>
        <location evidence="1 4">Cytoplasm</location>
    </subcellularLocation>
</comment>
<evidence type="ECO:0000313" key="7">
    <source>
        <dbReference type="EMBL" id="OQK15585.1"/>
    </source>
</evidence>
<dbReference type="InterPro" id="IPR012340">
    <property type="entry name" value="NA-bd_OB-fold"/>
</dbReference>
<dbReference type="SUPFAM" id="SSF50249">
    <property type="entry name" value="Nucleic acid-binding proteins"/>
    <property type="match status" value="1"/>
</dbReference>
<evidence type="ECO:0000256" key="2">
    <source>
        <dbReference type="ARBA" id="ARBA00022490"/>
    </source>
</evidence>
<dbReference type="InterPro" id="IPR019844">
    <property type="entry name" value="CSD_CS"/>
</dbReference>
<dbReference type="RefSeq" id="WP_080523824.1">
    <property type="nucleotide sequence ID" value="NZ_LPUF01000003.1"/>
</dbReference>
<dbReference type="PANTHER" id="PTHR12962">
    <property type="entry name" value="CALCIUM-REGULATED HEAT STABLE PROTEIN CRHSP-24-RELATED"/>
    <property type="match status" value="1"/>
</dbReference>
<keyword evidence="8" id="KW-1185">Reference proteome</keyword>
<keyword evidence="5" id="KW-0472">Membrane</keyword>
<name>A0A1V8M213_9GAMM</name>
<dbReference type="OrthoDB" id="72963at2"/>
<proteinExistence type="predicted"/>
<dbReference type="Proteomes" id="UP000191980">
    <property type="component" value="Unassembled WGS sequence"/>
</dbReference>
<sequence length="111" mass="12246">MSDTVYTGKLRQWNKDKGFGLIGQAKGKPDIFIHASELKGLSRKPKVGDAISYQVITSENGRTQAINGYIKGVSAAQVVVNRQSNSIQRFVTFIAIFVAIVILVNIVKYFI</sequence>
<keyword evidence="5" id="KW-1133">Transmembrane helix</keyword>
<comment type="caution">
    <text evidence="7">The sequence shown here is derived from an EMBL/GenBank/DDBJ whole genome shotgun (WGS) entry which is preliminary data.</text>
</comment>
<dbReference type="AlphaFoldDB" id="A0A1V8M213"/>
<dbReference type="SMART" id="SM00357">
    <property type="entry name" value="CSP"/>
    <property type="match status" value="1"/>
</dbReference>
<evidence type="ECO:0000259" key="6">
    <source>
        <dbReference type="PROSITE" id="PS51857"/>
    </source>
</evidence>
<keyword evidence="5" id="KW-0812">Transmembrane</keyword>
<dbReference type="InterPro" id="IPR011129">
    <property type="entry name" value="CSD"/>
</dbReference>
<keyword evidence="2" id="KW-0963">Cytoplasm</keyword>
<feature type="transmembrane region" description="Helical" evidence="5">
    <location>
        <begin position="90"/>
        <end position="110"/>
    </location>
</feature>
<dbReference type="InterPro" id="IPR052069">
    <property type="entry name" value="Ca-reg_mRNA-binding_domain"/>
</dbReference>
<organism evidence="7 8">
    <name type="scientific">Methyloprofundus sedimenti</name>
    <dbReference type="NCBI Taxonomy" id="1420851"/>
    <lineage>
        <taxon>Bacteria</taxon>
        <taxon>Pseudomonadati</taxon>
        <taxon>Pseudomonadota</taxon>
        <taxon>Gammaproteobacteria</taxon>
        <taxon>Methylococcales</taxon>
        <taxon>Methylococcaceae</taxon>
        <taxon>Methyloprofundus</taxon>
    </lineage>
</organism>
<reference evidence="7 8" key="1">
    <citation type="submission" date="2015-12" db="EMBL/GenBank/DDBJ databases">
        <authorList>
            <person name="Shamseldin A."/>
            <person name="Moawad H."/>
            <person name="Abd El-Rahim W.M."/>
            <person name="Sadowsky M.J."/>
        </authorList>
    </citation>
    <scope>NUCLEOTIDE SEQUENCE [LARGE SCALE GENOMIC DNA]</scope>
    <source>
        <strain evidence="7 8">WF1</strain>
    </source>
</reference>
<evidence type="ECO:0000256" key="1">
    <source>
        <dbReference type="ARBA" id="ARBA00004496"/>
    </source>
</evidence>
<dbReference type="Gene3D" id="2.40.50.140">
    <property type="entry name" value="Nucleic acid-binding proteins"/>
    <property type="match status" value="1"/>
</dbReference>
<dbReference type="EMBL" id="LPUF01000003">
    <property type="protein sequence ID" value="OQK15585.1"/>
    <property type="molecule type" value="Genomic_DNA"/>
</dbReference>
<accession>A0A1V8M213</accession>
<evidence type="ECO:0000256" key="4">
    <source>
        <dbReference type="RuleBase" id="RU000408"/>
    </source>
</evidence>